<dbReference type="InterPro" id="IPR012338">
    <property type="entry name" value="Beta-lactam/transpept-like"/>
</dbReference>
<dbReference type="InterPro" id="IPR036138">
    <property type="entry name" value="PBP_dimer_sf"/>
</dbReference>
<dbReference type="GO" id="GO:0005886">
    <property type="term" value="C:plasma membrane"/>
    <property type="evidence" value="ECO:0007669"/>
    <property type="project" value="TreeGrafter"/>
</dbReference>
<dbReference type="InterPro" id="IPR001460">
    <property type="entry name" value="PCN-bd_Tpept"/>
</dbReference>
<accession>A0A849HNS8</accession>
<dbReference type="Gene3D" id="3.40.710.10">
    <property type="entry name" value="DD-peptidase/beta-lactamase superfamily"/>
    <property type="match status" value="1"/>
</dbReference>
<feature type="domain" description="Penicillin-binding protein transpeptidase" evidence="1">
    <location>
        <begin position="156"/>
        <end position="480"/>
    </location>
</feature>
<dbReference type="GO" id="GO:0071972">
    <property type="term" value="F:peptidoglycan L,D-transpeptidase activity"/>
    <property type="evidence" value="ECO:0007669"/>
    <property type="project" value="TreeGrafter"/>
</dbReference>
<evidence type="ECO:0000313" key="4">
    <source>
        <dbReference type="Proteomes" id="UP000588586"/>
    </source>
</evidence>
<comment type="caution">
    <text evidence="3">The sequence shown here is derived from an EMBL/GenBank/DDBJ whole genome shotgun (WGS) entry which is preliminary data.</text>
</comment>
<dbReference type="Proteomes" id="UP000588586">
    <property type="component" value="Unassembled WGS sequence"/>
</dbReference>
<dbReference type="InterPro" id="IPR054120">
    <property type="entry name" value="PBPA_dimer"/>
</dbReference>
<name>A0A849HNS8_9MICO</name>
<dbReference type="Gene3D" id="3.90.1310.10">
    <property type="entry name" value="Penicillin-binding protein 2a (Domain 2)"/>
    <property type="match status" value="1"/>
</dbReference>
<proteinExistence type="predicted"/>
<reference evidence="3 4" key="1">
    <citation type="submission" date="2020-04" db="EMBL/GenBank/DDBJ databases">
        <title>Knoellia sp. isolate from air conditioner.</title>
        <authorList>
            <person name="Chea S."/>
            <person name="Kim D.-U."/>
        </authorList>
    </citation>
    <scope>NUCLEOTIDE SEQUENCE [LARGE SCALE GENOMIC DNA]</scope>
    <source>
        <strain evidence="3 4">DB2414S</strain>
    </source>
</reference>
<dbReference type="SUPFAM" id="SSF56519">
    <property type="entry name" value="Penicillin binding protein dimerisation domain"/>
    <property type="match status" value="1"/>
</dbReference>
<dbReference type="SUPFAM" id="SSF56601">
    <property type="entry name" value="beta-lactamase/transpeptidase-like"/>
    <property type="match status" value="1"/>
</dbReference>
<dbReference type="Pfam" id="PF21922">
    <property type="entry name" value="PBP_dimer_2"/>
    <property type="match status" value="1"/>
</dbReference>
<protein>
    <submittedName>
        <fullName evidence="3">Penicillin-binding protein 2</fullName>
    </submittedName>
</protein>
<feature type="domain" description="Penicillin binding protein A dimerisation" evidence="2">
    <location>
        <begin position="52"/>
        <end position="134"/>
    </location>
</feature>
<dbReference type="PANTHER" id="PTHR30627:SF24">
    <property type="entry name" value="PENICILLIN-BINDING PROTEIN 4B"/>
    <property type="match status" value="1"/>
</dbReference>
<evidence type="ECO:0000259" key="1">
    <source>
        <dbReference type="Pfam" id="PF00905"/>
    </source>
</evidence>
<sequence>MNAPIRRISTLVALLFAALLLSSTWIQFVQAKELQERPDNRRTLLANYARERGQILVGGNPIARSVPSDDELKWLRTYPGKDLYSHITGYYSFTYGAGGGIEGAEDALLSGSSDKLFYRRVTDILTGKEQSGASLELTINAKAQAAADKALGNQRGAVVALDPKTGAILAMVSHPAYDPSVLSSHDTAKVQAAWKELNADKSRPMVNRAIAGNLYPPGSTFKVVTAAAALESGKFTEESSIPGPATLDLPLTTTNLPNDFPGACGPNNRVTLTRALEISCNTAFGWLGMELGADEFRSQAAKFGIGDRISVPMTVTPSSVPAELNAPQLAQSAIGQYDVRMTPLQVAMISAGVANNGIVMKPYLVGRVTSSDLETIDEASPEQMSQAVSADTAGALTRMMQKVVESGTGTAAQISGVSVAGKTGTAQQGPGQPPHAWFTGFAPADDAKVAVAVVVEDGGTAGNEAAGGRVAAPIAKAVMEAVLGR</sequence>
<dbReference type="AlphaFoldDB" id="A0A849HNS8"/>
<dbReference type="Pfam" id="PF00905">
    <property type="entry name" value="Transpeptidase"/>
    <property type="match status" value="1"/>
</dbReference>
<dbReference type="GO" id="GO:0008658">
    <property type="term" value="F:penicillin binding"/>
    <property type="evidence" value="ECO:0007669"/>
    <property type="project" value="InterPro"/>
</dbReference>
<dbReference type="PANTHER" id="PTHR30627">
    <property type="entry name" value="PEPTIDOGLYCAN D,D-TRANSPEPTIDASE"/>
    <property type="match status" value="1"/>
</dbReference>
<dbReference type="GO" id="GO:0071555">
    <property type="term" value="P:cell wall organization"/>
    <property type="evidence" value="ECO:0007669"/>
    <property type="project" value="TreeGrafter"/>
</dbReference>
<dbReference type="EMBL" id="JABEPQ010000007">
    <property type="protein sequence ID" value="NNM48194.1"/>
    <property type="molecule type" value="Genomic_DNA"/>
</dbReference>
<gene>
    <name evidence="3" type="ORF">HJG52_19585</name>
</gene>
<organism evidence="3 4">
    <name type="scientific">Knoellia koreensis</name>
    <dbReference type="NCBI Taxonomy" id="2730921"/>
    <lineage>
        <taxon>Bacteria</taxon>
        <taxon>Bacillati</taxon>
        <taxon>Actinomycetota</taxon>
        <taxon>Actinomycetes</taxon>
        <taxon>Micrococcales</taxon>
        <taxon>Intrasporangiaceae</taxon>
        <taxon>Knoellia</taxon>
    </lineage>
</organism>
<dbReference type="RefSeq" id="WP_171245326.1">
    <property type="nucleotide sequence ID" value="NZ_JABEPQ010000007.1"/>
</dbReference>
<evidence type="ECO:0000313" key="3">
    <source>
        <dbReference type="EMBL" id="NNM48194.1"/>
    </source>
</evidence>
<dbReference type="InterPro" id="IPR050515">
    <property type="entry name" value="Beta-lactam/transpept"/>
</dbReference>
<keyword evidence="4" id="KW-1185">Reference proteome</keyword>
<evidence type="ECO:0000259" key="2">
    <source>
        <dbReference type="Pfam" id="PF21922"/>
    </source>
</evidence>